<dbReference type="InterPro" id="IPR001444">
    <property type="entry name" value="Flag_bb_rod_N"/>
</dbReference>
<dbReference type="EMBL" id="JACFXV010000066">
    <property type="protein sequence ID" value="MBA5779301.1"/>
    <property type="molecule type" value="Genomic_DNA"/>
</dbReference>
<evidence type="ECO:0000256" key="1">
    <source>
        <dbReference type="ARBA" id="ARBA00004117"/>
    </source>
</evidence>
<gene>
    <name evidence="8" type="primary">flgF</name>
    <name evidence="8" type="ORF">H2509_19395</name>
</gene>
<dbReference type="Pfam" id="PF06429">
    <property type="entry name" value="Flg_bbr_C"/>
    <property type="match status" value="1"/>
</dbReference>
<dbReference type="AlphaFoldDB" id="A0A839AHV1"/>
<evidence type="ECO:0000256" key="4">
    <source>
        <dbReference type="RuleBase" id="RU362116"/>
    </source>
</evidence>
<reference evidence="8 9" key="1">
    <citation type="submission" date="2020-07" db="EMBL/GenBank/DDBJ databases">
        <title>Stappia sp., F7233, whole genome shotgun sequencing project.</title>
        <authorList>
            <person name="Jiang S."/>
            <person name="Liu Z.W."/>
            <person name="Du Z.J."/>
        </authorList>
    </citation>
    <scope>NUCLEOTIDE SEQUENCE [LARGE SCALE GENOMIC DNA]</scope>
    <source>
        <strain evidence="8 9">F7233</strain>
    </source>
</reference>
<evidence type="ECO:0000256" key="3">
    <source>
        <dbReference type="ARBA" id="ARBA00023143"/>
    </source>
</evidence>
<dbReference type="Proteomes" id="UP000541109">
    <property type="component" value="Unassembled WGS sequence"/>
</dbReference>
<dbReference type="PANTHER" id="PTHR30435">
    <property type="entry name" value="FLAGELLAR PROTEIN"/>
    <property type="match status" value="1"/>
</dbReference>
<dbReference type="Pfam" id="PF00460">
    <property type="entry name" value="Flg_bb_rod"/>
    <property type="match status" value="1"/>
</dbReference>
<dbReference type="SUPFAM" id="SSF117143">
    <property type="entry name" value="Flagellar hook protein flgE"/>
    <property type="match status" value="1"/>
</dbReference>
<keyword evidence="8" id="KW-0969">Cilium</keyword>
<dbReference type="InterPro" id="IPR012836">
    <property type="entry name" value="FlgF"/>
</dbReference>
<keyword evidence="9" id="KW-1185">Reference proteome</keyword>
<dbReference type="InterPro" id="IPR037925">
    <property type="entry name" value="FlgE/F/G-like"/>
</dbReference>
<dbReference type="InterPro" id="IPR019776">
    <property type="entry name" value="Flagellar_basal_body_rod_CS"/>
</dbReference>
<evidence type="ECO:0000256" key="2">
    <source>
        <dbReference type="ARBA" id="ARBA00009677"/>
    </source>
</evidence>
<dbReference type="InterPro" id="IPR020013">
    <property type="entry name" value="Flagellar_FlgE/F/G"/>
</dbReference>
<dbReference type="NCBIfam" id="TIGR02490">
    <property type="entry name" value="flgF"/>
    <property type="match status" value="1"/>
</dbReference>
<dbReference type="Pfam" id="PF22692">
    <property type="entry name" value="LlgE_F_G_D1"/>
    <property type="match status" value="1"/>
</dbReference>
<keyword evidence="3 4" id="KW-0975">Bacterial flagellum</keyword>
<dbReference type="PROSITE" id="PS00588">
    <property type="entry name" value="FLAGELLA_BB_ROD"/>
    <property type="match status" value="1"/>
</dbReference>
<protein>
    <recommendedName>
        <fullName evidence="4">Flagellar basal-body rod protein FlgF</fullName>
    </recommendedName>
</protein>
<dbReference type="GO" id="GO:0030694">
    <property type="term" value="C:bacterial-type flagellum basal body, rod"/>
    <property type="evidence" value="ECO:0007669"/>
    <property type="project" value="UniProtKB-UniRule"/>
</dbReference>
<feature type="domain" description="Flagellar hook protein FlgE/F/G-like D1" evidence="7">
    <location>
        <begin position="88"/>
        <end position="152"/>
    </location>
</feature>
<feature type="domain" description="Flagellar basal-body/hook protein C-terminal" evidence="6">
    <location>
        <begin position="195"/>
        <end position="237"/>
    </location>
</feature>
<comment type="subcellular location">
    <subcellularLocation>
        <location evidence="1 4">Bacterial flagellum basal body</location>
    </subcellularLocation>
</comment>
<dbReference type="PANTHER" id="PTHR30435:SF19">
    <property type="entry name" value="FLAGELLAR BASAL-BODY ROD PROTEIN FLGG"/>
    <property type="match status" value="1"/>
</dbReference>
<comment type="caution">
    <text evidence="8">The sequence shown here is derived from an EMBL/GenBank/DDBJ whole genome shotgun (WGS) entry which is preliminary data.</text>
</comment>
<name>A0A839AHV1_9HYPH</name>
<evidence type="ECO:0000259" key="6">
    <source>
        <dbReference type="Pfam" id="PF06429"/>
    </source>
</evidence>
<keyword evidence="8" id="KW-0966">Cell projection</keyword>
<keyword evidence="8" id="KW-0282">Flagellum</keyword>
<feature type="domain" description="Flagellar basal body rod protein N-terminal" evidence="5">
    <location>
        <begin position="5"/>
        <end position="35"/>
    </location>
</feature>
<comment type="similarity">
    <text evidence="2 4">Belongs to the flagella basal body rod proteins family.</text>
</comment>
<sequence>MENALLIGLSRQAALRNQLDVVANNLANLNTSGFKGQSLLFEEYLMPVAEASAFEEGDQTYSYVLDYRTIFDNSQGALVETGNPLDIAVNGDGYLVVQTANGEAYTRNGALHLDQTGFLVTADGRQVLSEGGPLQFTADDGAVTIAADGTISTELGEKGKLRLVRFEDERTLTRLGDNVFQGNDPLPVENPRITQGAVERSNVEGVVEITRMIEITRSYQAVSKMLSDADDLLRKAIDDLGTIRV</sequence>
<dbReference type="NCBIfam" id="TIGR03506">
    <property type="entry name" value="FlgEFG_subfam"/>
    <property type="match status" value="1"/>
</dbReference>
<organism evidence="8 9">
    <name type="scientific">Stappia albiluteola</name>
    <dbReference type="NCBI Taxonomy" id="2758565"/>
    <lineage>
        <taxon>Bacteria</taxon>
        <taxon>Pseudomonadati</taxon>
        <taxon>Pseudomonadota</taxon>
        <taxon>Alphaproteobacteria</taxon>
        <taxon>Hyphomicrobiales</taxon>
        <taxon>Stappiaceae</taxon>
        <taxon>Stappia</taxon>
    </lineage>
</organism>
<evidence type="ECO:0000313" key="9">
    <source>
        <dbReference type="Proteomes" id="UP000541109"/>
    </source>
</evidence>
<accession>A0A839AHV1</accession>
<evidence type="ECO:0000259" key="5">
    <source>
        <dbReference type="Pfam" id="PF00460"/>
    </source>
</evidence>
<dbReference type="RefSeq" id="WP_182168120.1">
    <property type="nucleotide sequence ID" value="NZ_JACFXV010000066.1"/>
</dbReference>
<comment type="subunit">
    <text evidence="4">The basal body constitutes a major portion of the flagellar organelle and consists of five rings (E,L,P,S, and M) mounted on a central rod. The rod consists of about 26 subunits of FlgG in the distal portion, and FlgB, FlgC and FlgF are thought to build up the proximal portion of the rod with about 6 subunits each.</text>
</comment>
<dbReference type="InterPro" id="IPR010930">
    <property type="entry name" value="Flg_bb/hook_C_dom"/>
</dbReference>
<evidence type="ECO:0000259" key="7">
    <source>
        <dbReference type="Pfam" id="PF22692"/>
    </source>
</evidence>
<proteinExistence type="inferred from homology"/>
<evidence type="ECO:0000313" key="8">
    <source>
        <dbReference type="EMBL" id="MBA5779301.1"/>
    </source>
</evidence>
<dbReference type="InterPro" id="IPR053967">
    <property type="entry name" value="LlgE_F_G-like_D1"/>
</dbReference>
<dbReference type="GO" id="GO:0071978">
    <property type="term" value="P:bacterial-type flagellum-dependent swarming motility"/>
    <property type="evidence" value="ECO:0007669"/>
    <property type="project" value="TreeGrafter"/>
</dbReference>